<evidence type="ECO:0000313" key="2">
    <source>
        <dbReference type="EMBL" id="CZR63020.1"/>
    </source>
</evidence>
<gene>
    <name evidence="2" type="ORF">PAC_12917</name>
</gene>
<evidence type="ECO:0000313" key="3">
    <source>
        <dbReference type="Proteomes" id="UP000184330"/>
    </source>
</evidence>
<feature type="region of interest" description="Disordered" evidence="1">
    <location>
        <begin position="390"/>
        <end position="433"/>
    </location>
</feature>
<dbReference type="Proteomes" id="UP000184330">
    <property type="component" value="Unassembled WGS sequence"/>
</dbReference>
<organism evidence="2 3">
    <name type="scientific">Phialocephala subalpina</name>
    <dbReference type="NCBI Taxonomy" id="576137"/>
    <lineage>
        <taxon>Eukaryota</taxon>
        <taxon>Fungi</taxon>
        <taxon>Dikarya</taxon>
        <taxon>Ascomycota</taxon>
        <taxon>Pezizomycotina</taxon>
        <taxon>Leotiomycetes</taxon>
        <taxon>Helotiales</taxon>
        <taxon>Mollisiaceae</taxon>
        <taxon>Phialocephala</taxon>
        <taxon>Phialocephala fortinii species complex</taxon>
    </lineage>
</organism>
<dbReference type="AlphaFoldDB" id="A0A1L7XDA0"/>
<evidence type="ECO:0000256" key="1">
    <source>
        <dbReference type="SAM" id="MobiDB-lite"/>
    </source>
</evidence>
<sequence>MLQLGERRISQLMSIAGKVIQETNFLNDEGKIPGHLVGAIVEWKAHNEDDEDELDNRILPDSAINLSDVDVKRIVEMDLRSEPDLGATRSLVIEEAGADVRTSTKAFGLASGSVSNVSHEPLGITSTRLPVRHVRTSPAPNTFSVSNGTRLNTLAAPSVCPLPISAQAGSTLGYTITSASSATATATSEWDTSTIVSVVSAGIGGALGGAAFMTARQSLDVSKEALETSRGSAAASRSAANTARDSLALSREVFEYNKAKDALAESQNKKTPPPDDSNDGDLGQCDPGTKTSNVQTTAISQPILSSSASIFKSVPAGVASSGAGLAIHDLRVFPSLSGVSVDFSVSSQPTRGGAGNESFPAGNEIIVSQSRTQSHDTEIVGTTVSPLADIYCPPPPVSDDMETSGPEKSSLRKQCPDNPIKKDSSPESSGVEGNWSSLELYEENGTCYRVWDELAQDLTTAFMKGEYQLLDDATVAALGFDDEVDEIELPDSWWYLLHDRGAGQGWVGSWEEDMERFRKKFNTGSYQTTANLAANTSII</sequence>
<proteinExistence type="predicted"/>
<accession>A0A1L7XDA0</accession>
<protein>
    <submittedName>
        <fullName evidence="2">Uncharacterized protein</fullName>
    </submittedName>
</protein>
<feature type="region of interest" description="Disordered" evidence="1">
    <location>
        <begin position="261"/>
        <end position="294"/>
    </location>
</feature>
<reference evidence="2 3" key="1">
    <citation type="submission" date="2016-03" db="EMBL/GenBank/DDBJ databases">
        <authorList>
            <person name="Ploux O."/>
        </authorList>
    </citation>
    <scope>NUCLEOTIDE SEQUENCE [LARGE SCALE GENOMIC DNA]</scope>
    <source>
        <strain evidence="2 3">UAMH 11012</strain>
    </source>
</reference>
<dbReference type="OrthoDB" id="10602650at2759"/>
<keyword evidence="3" id="KW-1185">Reference proteome</keyword>
<name>A0A1L7XDA0_9HELO</name>
<dbReference type="EMBL" id="FJOG01000022">
    <property type="protein sequence ID" value="CZR63020.1"/>
    <property type="molecule type" value="Genomic_DNA"/>
</dbReference>